<evidence type="ECO:0000256" key="1">
    <source>
        <dbReference type="ARBA" id="ARBA00000085"/>
    </source>
</evidence>
<evidence type="ECO:0000259" key="7">
    <source>
        <dbReference type="PROSITE" id="PS50110"/>
    </source>
</evidence>
<dbReference type="SMART" id="SM00062">
    <property type="entry name" value="PBPb"/>
    <property type="match status" value="1"/>
</dbReference>
<dbReference type="SMART" id="SM00388">
    <property type="entry name" value="HisKA"/>
    <property type="match status" value="1"/>
</dbReference>
<dbReference type="Proteomes" id="UP001144372">
    <property type="component" value="Unassembled WGS sequence"/>
</dbReference>
<dbReference type="SMART" id="SM00448">
    <property type="entry name" value="REC"/>
    <property type="match status" value="1"/>
</dbReference>
<proteinExistence type="predicted"/>
<dbReference type="AlphaFoldDB" id="A0A9W6FVC8"/>
<dbReference type="Gene3D" id="3.40.190.10">
    <property type="entry name" value="Periplasmic binding protein-like II"/>
    <property type="match status" value="2"/>
</dbReference>
<keyword evidence="3 4" id="KW-0597">Phosphoprotein</keyword>
<comment type="catalytic activity">
    <reaction evidence="1">
        <text>ATP + protein L-histidine = ADP + protein N-phospho-L-histidine.</text>
        <dbReference type="EC" id="2.7.13.3"/>
    </reaction>
</comment>
<feature type="coiled-coil region" evidence="5">
    <location>
        <begin position="296"/>
        <end position="323"/>
    </location>
</feature>
<dbReference type="PRINTS" id="PR00344">
    <property type="entry name" value="BCTRLSENSOR"/>
</dbReference>
<evidence type="ECO:0000256" key="2">
    <source>
        <dbReference type="ARBA" id="ARBA00012438"/>
    </source>
</evidence>
<dbReference type="CDD" id="cd13704">
    <property type="entry name" value="PBP2_HisK"/>
    <property type="match status" value="1"/>
</dbReference>
<keyword evidence="5" id="KW-0175">Coiled coil</keyword>
<dbReference type="SUPFAM" id="SSF53850">
    <property type="entry name" value="Periplasmic binding protein-like II"/>
    <property type="match status" value="1"/>
</dbReference>
<dbReference type="CDD" id="cd00082">
    <property type="entry name" value="HisKA"/>
    <property type="match status" value="1"/>
</dbReference>
<dbReference type="InterPro" id="IPR013656">
    <property type="entry name" value="PAS_4"/>
</dbReference>
<gene>
    <name evidence="9" type="ORF">DAMNIGENAA_30630</name>
</gene>
<dbReference type="EMBL" id="BSDR01000001">
    <property type="protein sequence ID" value="GLI35630.1"/>
    <property type="molecule type" value="Genomic_DNA"/>
</dbReference>
<dbReference type="InterPro" id="IPR036097">
    <property type="entry name" value="HisK_dim/P_sf"/>
</dbReference>
<dbReference type="EC" id="2.7.13.3" evidence="2"/>
<dbReference type="InterPro" id="IPR001638">
    <property type="entry name" value="Solute-binding_3/MltF_N"/>
</dbReference>
<organism evidence="9 10">
    <name type="scientific">Desulforhabdus amnigena</name>
    <dbReference type="NCBI Taxonomy" id="40218"/>
    <lineage>
        <taxon>Bacteria</taxon>
        <taxon>Pseudomonadati</taxon>
        <taxon>Thermodesulfobacteriota</taxon>
        <taxon>Syntrophobacteria</taxon>
        <taxon>Syntrophobacterales</taxon>
        <taxon>Syntrophobacteraceae</taxon>
        <taxon>Desulforhabdus</taxon>
    </lineage>
</organism>
<dbReference type="Pfam" id="PF08448">
    <property type="entry name" value="PAS_4"/>
    <property type="match status" value="1"/>
</dbReference>
<dbReference type="Gene3D" id="3.30.450.20">
    <property type="entry name" value="PAS domain"/>
    <property type="match status" value="2"/>
</dbReference>
<name>A0A9W6FVC8_9BACT</name>
<dbReference type="Pfam" id="PF00497">
    <property type="entry name" value="SBP_bac_3"/>
    <property type="match status" value="1"/>
</dbReference>
<dbReference type="SMART" id="SM00091">
    <property type="entry name" value="PAS"/>
    <property type="match status" value="2"/>
</dbReference>
<protein>
    <recommendedName>
        <fullName evidence="2">histidine kinase</fullName>
        <ecNumber evidence="2">2.7.13.3</ecNumber>
    </recommendedName>
</protein>
<dbReference type="PANTHER" id="PTHR43065">
    <property type="entry name" value="SENSOR HISTIDINE KINASE"/>
    <property type="match status" value="1"/>
</dbReference>
<feature type="domain" description="Response regulatory" evidence="7">
    <location>
        <begin position="831"/>
        <end position="947"/>
    </location>
</feature>
<dbReference type="PROSITE" id="PS50110">
    <property type="entry name" value="RESPONSE_REGULATORY"/>
    <property type="match status" value="1"/>
</dbReference>
<accession>A0A9W6FVC8</accession>
<dbReference type="Gene3D" id="3.30.565.10">
    <property type="entry name" value="Histidine kinase-like ATPase, C-terminal domain"/>
    <property type="match status" value="1"/>
</dbReference>
<dbReference type="RefSeq" id="WP_281795618.1">
    <property type="nucleotide sequence ID" value="NZ_BSDR01000001.1"/>
</dbReference>
<dbReference type="InterPro" id="IPR003661">
    <property type="entry name" value="HisK_dim/P_dom"/>
</dbReference>
<dbReference type="PROSITE" id="PS50109">
    <property type="entry name" value="HIS_KIN"/>
    <property type="match status" value="1"/>
</dbReference>
<dbReference type="InterPro" id="IPR001789">
    <property type="entry name" value="Sig_transdc_resp-reg_receiver"/>
</dbReference>
<evidence type="ECO:0000313" key="9">
    <source>
        <dbReference type="EMBL" id="GLI35630.1"/>
    </source>
</evidence>
<evidence type="ECO:0000256" key="4">
    <source>
        <dbReference type="PROSITE-ProRule" id="PRU00169"/>
    </source>
</evidence>
<dbReference type="PANTHER" id="PTHR43065:SF42">
    <property type="entry name" value="TWO-COMPONENT SENSOR PPRA"/>
    <property type="match status" value="1"/>
</dbReference>
<feature type="domain" description="PAS" evidence="8">
    <location>
        <begin position="320"/>
        <end position="390"/>
    </location>
</feature>
<dbReference type="InterPro" id="IPR004358">
    <property type="entry name" value="Sig_transdc_His_kin-like_C"/>
</dbReference>
<dbReference type="Gene3D" id="3.40.50.2300">
    <property type="match status" value="1"/>
</dbReference>
<reference evidence="9" key="1">
    <citation type="submission" date="2022-12" db="EMBL/GenBank/DDBJ databases">
        <title>Reference genome sequencing for broad-spectrum identification of bacterial and archaeal isolates by mass spectrometry.</title>
        <authorList>
            <person name="Sekiguchi Y."/>
            <person name="Tourlousse D.M."/>
        </authorList>
    </citation>
    <scope>NUCLEOTIDE SEQUENCE</scope>
    <source>
        <strain evidence="9">ASRB1</strain>
    </source>
</reference>
<evidence type="ECO:0000313" key="10">
    <source>
        <dbReference type="Proteomes" id="UP001144372"/>
    </source>
</evidence>
<dbReference type="SMART" id="SM00387">
    <property type="entry name" value="HATPase_c"/>
    <property type="match status" value="1"/>
</dbReference>
<keyword evidence="10" id="KW-1185">Reference proteome</keyword>
<dbReference type="SUPFAM" id="SSF52172">
    <property type="entry name" value="CheY-like"/>
    <property type="match status" value="1"/>
</dbReference>
<evidence type="ECO:0000259" key="6">
    <source>
        <dbReference type="PROSITE" id="PS50109"/>
    </source>
</evidence>
<dbReference type="PROSITE" id="PS50112">
    <property type="entry name" value="PAS"/>
    <property type="match status" value="1"/>
</dbReference>
<dbReference type="NCBIfam" id="TIGR00229">
    <property type="entry name" value="sensory_box"/>
    <property type="match status" value="2"/>
</dbReference>
<dbReference type="Pfam" id="PF00072">
    <property type="entry name" value="Response_reg"/>
    <property type="match status" value="1"/>
</dbReference>
<dbReference type="InterPro" id="IPR005467">
    <property type="entry name" value="His_kinase_dom"/>
</dbReference>
<dbReference type="InterPro" id="IPR011006">
    <property type="entry name" value="CheY-like_superfamily"/>
</dbReference>
<dbReference type="Pfam" id="PF13426">
    <property type="entry name" value="PAS_9"/>
    <property type="match status" value="1"/>
</dbReference>
<evidence type="ECO:0000259" key="8">
    <source>
        <dbReference type="PROSITE" id="PS50112"/>
    </source>
</evidence>
<evidence type="ECO:0000256" key="5">
    <source>
        <dbReference type="SAM" id="Coils"/>
    </source>
</evidence>
<feature type="domain" description="Histidine kinase" evidence="6">
    <location>
        <begin position="588"/>
        <end position="811"/>
    </location>
</feature>
<dbReference type="SUPFAM" id="SSF55785">
    <property type="entry name" value="PYP-like sensor domain (PAS domain)"/>
    <property type="match status" value="2"/>
</dbReference>
<comment type="caution">
    <text evidence="9">The sequence shown here is derived from an EMBL/GenBank/DDBJ whole genome shotgun (WGS) entry which is preliminary data.</text>
</comment>
<dbReference type="InterPro" id="IPR035965">
    <property type="entry name" value="PAS-like_dom_sf"/>
</dbReference>
<dbReference type="SUPFAM" id="SSF55874">
    <property type="entry name" value="ATPase domain of HSP90 chaperone/DNA topoisomerase II/histidine kinase"/>
    <property type="match status" value="1"/>
</dbReference>
<dbReference type="InterPro" id="IPR000014">
    <property type="entry name" value="PAS"/>
</dbReference>
<sequence>MTIKTMMLSLFMIVNIGFIPAFETSLDARRPESYKKLKLTVSGDYHYPPYEFLDEKGIPTGWNVDIFKAVAEVMGLDFEIKLGPWEQVRKSLEMGEIDVLLGMYRSEERDRLVDFSMPHLTVHHLIFVRQGSPIKSKEDIRGKEIIVQRSDIMHDYLKANALTDHIVEVETPADALQLLASGKHDCALLGNLQGLFLVHKLKLSNISIVEPPLLSTHYCFAVTEGNADLLATLNEGLSLLNATKRYGEIYDKWFGVVDSPGIPVHVLAQYAAIILAPLLLLFVGSLIWSWSLKKKVAQKTEELQRELLERKQAEEALHESEEIFRLFMKYSPIYVFFKDEQIRSIQLSENYEKMLGMPIDEILGKTMDELFPSELARSMIEDDLRVMRTGRPIEIVEELDGRTYTTIKFPIMRNGKPTFLAGFTIDITEKKQMEEALRENERRYHALFESANDAIFLMDGEIFVECNSQALVMFGVNHRNEILGRSLMEFSAPRQSDGLSSEENAQKWLDTGLHGDTRKFNWLHKRKDGALFEAEVSLNNLALNGRKYIQAILRDISERRRAEEEKRLLVEQLHQMRKLEAIGRLAGGVAHDFNNMLGVILGYAQLLKSSLPVGNSMYNDVLEIEKAAIRSRDITRQLLAFSRKQVIAPRVVDLNSMIDEMRKALSRLIREDIELRFTLEKNLWKVRIDPSQIDQILVNLAVNARDAMPDGGVLSIETRNVHLDDFYCGEHLGMKPGQFVMLSVSDTGVGMDEHTRSHIFEPFFTTKELGKGTGLGLATLYGIVKQNDGWINVYSEPGQGTMFKIYIPRMKEDLQGEEQPEAVEIPSRAGTILVVEDDEMMRGMVTAMLKTIGYKVLSTKTPQEALSLFEKGEVHVDLLLTDVIMPGLSGKELADRVRSMLPETRVLFMSGYTSNVIAHRGVLEDGMHFIQKPFSMSELDRVISETLCD</sequence>
<evidence type="ECO:0000256" key="3">
    <source>
        <dbReference type="ARBA" id="ARBA00022553"/>
    </source>
</evidence>
<dbReference type="InterPro" id="IPR003594">
    <property type="entry name" value="HATPase_dom"/>
</dbReference>
<dbReference type="GO" id="GO:0000155">
    <property type="term" value="F:phosphorelay sensor kinase activity"/>
    <property type="evidence" value="ECO:0007669"/>
    <property type="project" value="InterPro"/>
</dbReference>
<feature type="modified residue" description="4-aspartylphosphate" evidence="4">
    <location>
        <position position="882"/>
    </location>
</feature>
<dbReference type="SUPFAM" id="SSF47384">
    <property type="entry name" value="Homodimeric domain of signal transducing histidine kinase"/>
    <property type="match status" value="1"/>
</dbReference>
<dbReference type="InterPro" id="IPR036890">
    <property type="entry name" value="HATPase_C_sf"/>
</dbReference>
<dbReference type="Gene3D" id="1.10.287.130">
    <property type="match status" value="1"/>
</dbReference>
<dbReference type="Pfam" id="PF02518">
    <property type="entry name" value="HATPase_c"/>
    <property type="match status" value="1"/>
</dbReference>